<name>A0AB73Q3R3_LIMRT</name>
<reference evidence="3 4" key="1">
    <citation type="submission" date="2017-05" db="EMBL/GenBank/DDBJ databases">
        <authorList>
            <person name="Lin X.B."/>
            <person name="Stothard P."/>
            <person name="Tasseva G."/>
            <person name="Walter J."/>
        </authorList>
    </citation>
    <scope>NUCLEOTIDE SEQUENCE [LARGE SCALE GENOMIC DNA]</scope>
    <source>
        <strain evidence="3 4">105n</strain>
    </source>
</reference>
<accession>A0AB73Q3R3</accession>
<comment type="caution">
    <text evidence="3">The sequence shown here is derived from an EMBL/GenBank/DDBJ whole genome shotgun (WGS) entry which is preliminary data.</text>
</comment>
<dbReference type="InterPro" id="IPR018306">
    <property type="entry name" value="Phage_T5_Orf172_DNA-bd"/>
</dbReference>
<dbReference type="Proteomes" id="UP000216681">
    <property type="component" value="Unassembled WGS sequence"/>
</dbReference>
<dbReference type="AlphaFoldDB" id="A0AB73Q3R3"/>
<proteinExistence type="predicted"/>
<dbReference type="Gene3D" id="1.20.120.330">
    <property type="entry name" value="Nucleotidyltransferases domain 2"/>
    <property type="match status" value="1"/>
</dbReference>
<gene>
    <name evidence="3" type="ORF">CBG15_04785</name>
</gene>
<evidence type="ECO:0000313" key="3">
    <source>
        <dbReference type="EMBL" id="OYS94100.1"/>
    </source>
</evidence>
<dbReference type="Pfam" id="PF13250">
    <property type="entry name" value="SNIPE"/>
    <property type="match status" value="1"/>
</dbReference>
<dbReference type="SMART" id="SM00974">
    <property type="entry name" value="T5orf172"/>
    <property type="match status" value="1"/>
</dbReference>
<dbReference type="EMBL" id="NGPX01000019">
    <property type="protein sequence ID" value="OYS94100.1"/>
    <property type="molecule type" value="Genomic_DNA"/>
</dbReference>
<dbReference type="InterPro" id="IPR025280">
    <property type="entry name" value="SNIPE"/>
</dbReference>
<evidence type="ECO:0000256" key="1">
    <source>
        <dbReference type="SAM" id="Coils"/>
    </source>
</evidence>
<feature type="coiled-coil region" evidence="1">
    <location>
        <begin position="273"/>
        <end position="364"/>
    </location>
</feature>
<protein>
    <recommendedName>
        <fullName evidence="2">Bacteriophage T5 Orf172 DNA-binding domain-containing protein</fullName>
    </recommendedName>
</protein>
<sequence>MGLLIGWGLSFFWPVINPKKFREEIKNQAEQISKLEAENKAQKEKLDKKMTILQMKPEELNNLIKEKQSALNKITNNFNAQNKKLEQAKEKIDNLNKQATELSEELEIERNIQQLNAKVNDLNNDLDKKQKELDEVKDEIISYDEQVSIEEYGLYTPHYSFENSIEYKDKLSEIREKQKKAIKNGSAGVIISSMLMDGSASKGHRVQLKNIKQLIRTFNVECEAAINKATYTNMPRIEKRINRSFDQLNKLNTGNSVELSQNYLNLKLDELHLAFEYEQKKEEEKEKLREEREKEREEKKVQAELAKQRKVVEKERAKQAKHFEQAQALLKEKMENVNEDDEKYKSLQEEVAKLKSKLSELDKKSESLDYRENHATAGYVYIISNIGSFGQNVFKIGVTRRLEPLDRIRELSSASVPFKFDVHALIFSEDAYKLEANLHNYFDKQRVNKVNNRKEFFNITIEQIHDALDKYYNRTFEFREIPEAEEYRKSLEIAEKISA</sequence>
<organism evidence="3 4">
    <name type="scientific">Limosilactobacillus reuteri</name>
    <name type="common">Lactobacillus reuteri</name>
    <dbReference type="NCBI Taxonomy" id="1598"/>
    <lineage>
        <taxon>Bacteria</taxon>
        <taxon>Bacillati</taxon>
        <taxon>Bacillota</taxon>
        <taxon>Bacilli</taxon>
        <taxon>Lactobacillales</taxon>
        <taxon>Lactobacillaceae</taxon>
        <taxon>Limosilactobacillus</taxon>
    </lineage>
</organism>
<feature type="domain" description="Bacteriophage T5 Orf172 DNA-binding" evidence="2">
    <location>
        <begin position="388"/>
        <end position="471"/>
    </location>
</feature>
<keyword evidence="1" id="KW-0175">Coiled coil</keyword>
<dbReference type="Pfam" id="PF13455">
    <property type="entry name" value="MUG113"/>
    <property type="match status" value="1"/>
</dbReference>
<feature type="coiled-coil region" evidence="1">
    <location>
        <begin position="25"/>
        <end position="146"/>
    </location>
</feature>
<evidence type="ECO:0000313" key="4">
    <source>
        <dbReference type="Proteomes" id="UP000216681"/>
    </source>
</evidence>
<evidence type="ECO:0000259" key="2">
    <source>
        <dbReference type="SMART" id="SM00974"/>
    </source>
</evidence>
<reference evidence="3 4" key="2">
    <citation type="submission" date="2017-09" db="EMBL/GenBank/DDBJ databases">
        <title>Tripartite evolution among Lactobacillus johnsonii, Lactobacillus taiwanensis, Lactobacillus reuteri and their rodent host.</title>
        <authorList>
            <person name="Wang T."/>
            <person name="Knowles S."/>
            <person name="Cheng C."/>
        </authorList>
    </citation>
    <scope>NUCLEOTIDE SEQUENCE [LARGE SCALE GENOMIC DNA]</scope>
    <source>
        <strain evidence="3 4">105n</strain>
    </source>
</reference>